<evidence type="ECO:0000313" key="2">
    <source>
        <dbReference type="EMBL" id="TCJ84449.1"/>
    </source>
</evidence>
<accession>A0A4R1EX81</accession>
<sequence length="418" mass="48737">MRFFQFTFLKYTLVLLMLLMAKSAFAEVWKSGNNYWNDSWELKYQEWVSTQWKPDFFMSKIRPQYDRIPHDCADAIYLMRAVFAYENKLPFKIHYLGKKNKYISNTMTNWDKLPEDQRFRAFAQFMNDRVGTRSLPHDSFPIELAQIKAGDLYVEPGTHSYAMTGITDTGVTAIMSSTTPASPKNMIQLYSFPFFIPHDAVGMSDGYRRFKWPRNIAKPIQQQPGYSNEQYQIAQKVGLEYIPFTDVISKKLQRREEPLEEKTMRLMHSLCSFAKERVNYVNDGIAYIQRLKDQGKRSCMTASEYDYYSTPSRDKRLYRFFTEIHKIAYSGGELEEDKVNAQVLARSIFHPELPDGLLEELDEFCGLAIYPNDSVKHINLRQLWEAMEAGKVSSDPHAPFDNRWGLSDSNFVGSCPTF</sequence>
<dbReference type="RefSeq" id="WP_131906207.1">
    <property type="nucleotide sequence ID" value="NZ_BAAAFU010000006.1"/>
</dbReference>
<evidence type="ECO:0000313" key="3">
    <source>
        <dbReference type="Proteomes" id="UP000294887"/>
    </source>
</evidence>
<evidence type="ECO:0000256" key="1">
    <source>
        <dbReference type="SAM" id="SignalP"/>
    </source>
</evidence>
<comment type="caution">
    <text evidence="2">The sequence shown here is derived from an EMBL/GenBank/DDBJ whole genome shotgun (WGS) entry which is preliminary data.</text>
</comment>
<dbReference type="EMBL" id="SMFQ01000004">
    <property type="protein sequence ID" value="TCJ84449.1"/>
    <property type="molecule type" value="Genomic_DNA"/>
</dbReference>
<gene>
    <name evidence="2" type="ORF">EV695_2406</name>
</gene>
<reference evidence="2 3" key="1">
    <citation type="submission" date="2019-03" db="EMBL/GenBank/DDBJ databases">
        <title>Genomic Encyclopedia of Type Strains, Phase IV (KMG-IV): sequencing the most valuable type-strain genomes for metagenomic binning, comparative biology and taxonomic classification.</title>
        <authorList>
            <person name="Goeker M."/>
        </authorList>
    </citation>
    <scope>NUCLEOTIDE SEQUENCE [LARGE SCALE GENOMIC DNA]</scope>
    <source>
        <strain evidence="2 3">DSM 24830</strain>
    </source>
</reference>
<dbReference type="AlphaFoldDB" id="A0A4R1EX81"/>
<protein>
    <submittedName>
        <fullName evidence="2">Uncharacterized protein</fullName>
    </submittedName>
</protein>
<dbReference type="Proteomes" id="UP000294887">
    <property type="component" value="Unassembled WGS sequence"/>
</dbReference>
<feature type="chain" id="PRO_5020324927" evidence="1">
    <location>
        <begin position="27"/>
        <end position="418"/>
    </location>
</feature>
<keyword evidence="3" id="KW-1185">Reference proteome</keyword>
<keyword evidence="1" id="KW-0732">Signal</keyword>
<feature type="signal peptide" evidence="1">
    <location>
        <begin position="1"/>
        <end position="26"/>
    </location>
</feature>
<proteinExistence type="predicted"/>
<organism evidence="2 3">
    <name type="scientific">Cocleimonas flava</name>
    <dbReference type="NCBI Taxonomy" id="634765"/>
    <lineage>
        <taxon>Bacteria</taxon>
        <taxon>Pseudomonadati</taxon>
        <taxon>Pseudomonadota</taxon>
        <taxon>Gammaproteobacteria</taxon>
        <taxon>Thiotrichales</taxon>
        <taxon>Thiotrichaceae</taxon>
        <taxon>Cocleimonas</taxon>
    </lineage>
</organism>
<dbReference type="OrthoDB" id="5557682at2"/>
<name>A0A4R1EX81_9GAMM</name>